<gene>
    <name evidence="6" type="ORF">ACFO4L_03985</name>
</gene>
<dbReference type="RefSeq" id="WP_377908365.1">
    <property type="nucleotide sequence ID" value="NZ_JBHSGK010000003.1"/>
</dbReference>
<feature type="domain" description="Core-binding (CB)" evidence="5">
    <location>
        <begin position="1"/>
        <end position="81"/>
    </location>
</feature>
<reference evidence="7" key="1">
    <citation type="journal article" date="2019" name="Int. J. Syst. Evol. Microbiol.">
        <title>The Global Catalogue of Microorganisms (GCM) 10K type strain sequencing project: providing services to taxonomists for standard genome sequencing and annotation.</title>
        <authorList>
            <consortium name="The Broad Institute Genomics Platform"/>
            <consortium name="The Broad Institute Genome Sequencing Center for Infectious Disease"/>
            <person name="Wu L."/>
            <person name="Ma J."/>
        </authorList>
    </citation>
    <scope>NUCLEOTIDE SEQUENCE [LARGE SCALE GENOMIC DNA]</scope>
    <source>
        <strain evidence="7">JCM 12165</strain>
    </source>
</reference>
<keyword evidence="1" id="KW-0229">DNA integration</keyword>
<comment type="caution">
    <text evidence="6">The sequence shown here is derived from an EMBL/GenBank/DDBJ whole genome shotgun (WGS) entry which is preliminary data.</text>
</comment>
<dbReference type="Pfam" id="PF02899">
    <property type="entry name" value="Phage_int_SAM_1"/>
    <property type="match status" value="1"/>
</dbReference>
<dbReference type="Gene3D" id="1.10.150.130">
    <property type="match status" value="1"/>
</dbReference>
<evidence type="ECO:0000256" key="3">
    <source>
        <dbReference type="ARBA" id="ARBA00023172"/>
    </source>
</evidence>
<protein>
    <submittedName>
        <fullName evidence="6">Tyrosine-type recombinase/integrase</fullName>
    </submittedName>
</protein>
<dbReference type="InterPro" id="IPR013762">
    <property type="entry name" value="Integrase-like_cat_sf"/>
</dbReference>
<evidence type="ECO:0000256" key="2">
    <source>
        <dbReference type="ARBA" id="ARBA00023125"/>
    </source>
</evidence>
<dbReference type="InterPro" id="IPR010998">
    <property type="entry name" value="Integrase_recombinase_N"/>
</dbReference>
<accession>A0ABV9NR06</accession>
<dbReference type="InterPro" id="IPR044068">
    <property type="entry name" value="CB"/>
</dbReference>
<keyword evidence="3" id="KW-0233">DNA recombination</keyword>
<keyword evidence="2 4" id="KW-0238">DNA-binding</keyword>
<evidence type="ECO:0000259" key="5">
    <source>
        <dbReference type="PROSITE" id="PS51900"/>
    </source>
</evidence>
<keyword evidence="7" id="KW-1185">Reference proteome</keyword>
<dbReference type="Proteomes" id="UP001595896">
    <property type="component" value="Unassembled WGS sequence"/>
</dbReference>
<dbReference type="InterPro" id="IPR002104">
    <property type="entry name" value="Integrase_catalytic"/>
</dbReference>
<evidence type="ECO:0000313" key="6">
    <source>
        <dbReference type="EMBL" id="MFC4735738.1"/>
    </source>
</evidence>
<dbReference type="Gene3D" id="1.10.443.10">
    <property type="entry name" value="Intergrase catalytic core"/>
    <property type="match status" value="1"/>
</dbReference>
<evidence type="ECO:0000313" key="7">
    <source>
        <dbReference type="Proteomes" id="UP001595896"/>
    </source>
</evidence>
<proteinExistence type="predicted"/>
<organism evidence="6 7">
    <name type="scientific">Bacillus daqingensis</name>
    <dbReference type="NCBI Taxonomy" id="872396"/>
    <lineage>
        <taxon>Bacteria</taxon>
        <taxon>Bacillati</taxon>
        <taxon>Bacillota</taxon>
        <taxon>Bacilli</taxon>
        <taxon>Bacillales</taxon>
        <taxon>Bacillaceae</taxon>
        <taxon>Bacillus</taxon>
    </lineage>
</organism>
<dbReference type="Pfam" id="PF00589">
    <property type="entry name" value="Phage_integrase"/>
    <property type="match status" value="1"/>
</dbReference>
<dbReference type="EMBL" id="JBHSGK010000003">
    <property type="protein sequence ID" value="MFC4735738.1"/>
    <property type="molecule type" value="Genomic_DNA"/>
</dbReference>
<sequence length="268" mass="31185">MPFGYSVHLQKKGYKTITIDEHVRYLTYFFAFIDAKYKRKKELVEITPADIKDFLRSRTDSKPQTINKIISIMKRFFDYAWHEGKVAVDPAQKIAYVPIEKNYQDILTYDQLLTMEAAYLASDEPLKRKCICILTAAGLRPDEFAIKMDEIITEADKVKIYVSKPSHERILTFANERADTLNKFIETRQSFIYLLSSTDRSGKEKPLQRMTLTINLRKISEYFQMETPLTTNAVRKAKAHYLLEMMTYEDAADELGIDKISLMKLTAD</sequence>
<evidence type="ECO:0000256" key="1">
    <source>
        <dbReference type="ARBA" id="ARBA00022908"/>
    </source>
</evidence>
<dbReference type="PROSITE" id="PS51900">
    <property type="entry name" value="CB"/>
    <property type="match status" value="1"/>
</dbReference>
<dbReference type="InterPro" id="IPR011010">
    <property type="entry name" value="DNA_brk_join_enz"/>
</dbReference>
<dbReference type="SUPFAM" id="SSF56349">
    <property type="entry name" value="DNA breaking-rejoining enzymes"/>
    <property type="match status" value="1"/>
</dbReference>
<evidence type="ECO:0000256" key="4">
    <source>
        <dbReference type="PROSITE-ProRule" id="PRU01248"/>
    </source>
</evidence>
<dbReference type="InterPro" id="IPR004107">
    <property type="entry name" value="Integrase_SAM-like_N"/>
</dbReference>
<name>A0ABV9NR06_9BACI</name>